<dbReference type="KEGG" id="mmed:Mame_03848"/>
<sequence>MSACPAFVLGFESQADACDELGSPFTARLCRLAAERLSGMGGPVPSLIMTWPEDRIRPDALALRFCGALHALKRRGHGPLSAVYPPAKISDDALWQGVAKAMAEETSFITQRMQSAPQTNEVRRSAALFPAFALIATRFPGKDLALSEIGASAGLNLMWDRYAYLLGDRHVPSATGEAPFEIAPDWTGPLPPDAAITVSERAGCDLNPLNASNSDDCERLLSYIWADQADRLERTEKALALARATGVSVEKADAVEWLRERLAVSRPGKVHIVYHTIAWQYLPFAARAEGERLLAEAGARADDNAPLCRLQMEADEDKQGAGLTLAIWPGGEMLKLGRADFHGRWIDWRGPAQ</sequence>
<proteinExistence type="predicted"/>
<dbReference type="PIRSF" id="PIRSF012608">
    <property type="entry name" value="UCP012608"/>
    <property type="match status" value="1"/>
</dbReference>
<dbReference type="Proteomes" id="UP000191135">
    <property type="component" value="Chromosome"/>
</dbReference>
<reference evidence="1 2" key="1">
    <citation type="submission" date="2017-03" db="EMBL/GenBank/DDBJ databases">
        <title>Foreign affairs: Plasmid Transfer between Roseobacters and Rhizobia.</title>
        <authorList>
            <person name="Bartling P."/>
            <person name="Bunk B."/>
            <person name="Overmann J."/>
            <person name="Brinkmann H."/>
            <person name="Petersen J."/>
        </authorList>
    </citation>
    <scope>NUCLEOTIDE SEQUENCE [LARGE SCALE GENOMIC DNA]</scope>
    <source>
        <strain evidence="1 2">MACL11</strain>
    </source>
</reference>
<evidence type="ECO:0000313" key="2">
    <source>
        <dbReference type="Proteomes" id="UP000191135"/>
    </source>
</evidence>
<dbReference type="OrthoDB" id="7666987at2"/>
<gene>
    <name evidence="1" type="ORF">Mame_03848</name>
</gene>
<keyword evidence="2" id="KW-1185">Reference proteome</keyword>
<dbReference type="eggNOG" id="COG4427">
    <property type="taxonomic scope" value="Bacteria"/>
</dbReference>
<dbReference type="AlphaFoldDB" id="A0A1U9Z5Z0"/>
<evidence type="ECO:0008006" key="3">
    <source>
        <dbReference type="Google" id="ProtNLM"/>
    </source>
</evidence>
<accession>A0A1U9Z5Z0</accession>
<dbReference type="InterPro" id="IPR011200">
    <property type="entry name" value="UCP012608"/>
</dbReference>
<dbReference type="RefSeq" id="WP_018065481.1">
    <property type="nucleotide sequence ID" value="NZ_AQWH01000013.1"/>
</dbReference>
<dbReference type="Pfam" id="PF10094">
    <property type="entry name" value="DUF2332"/>
    <property type="match status" value="1"/>
</dbReference>
<evidence type="ECO:0000313" key="1">
    <source>
        <dbReference type="EMBL" id="AQZ53149.1"/>
    </source>
</evidence>
<name>A0A1U9Z5Z0_9HYPH</name>
<dbReference type="STRING" id="1122214.Mame_03848"/>
<organism evidence="1 2">
    <name type="scientific">Martelella mediterranea DSM 17316</name>
    <dbReference type="NCBI Taxonomy" id="1122214"/>
    <lineage>
        <taxon>Bacteria</taxon>
        <taxon>Pseudomonadati</taxon>
        <taxon>Pseudomonadota</taxon>
        <taxon>Alphaproteobacteria</taxon>
        <taxon>Hyphomicrobiales</taxon>
        <taxon>Aurantimonadaceae</taxon>
        <taxon>Martelella</taxon>
    </lineage>
</organism>
<dbReference type="EMBL" id="CP020330">
    <property type="protein sequence ID" value="AQZ53149.1"/>
    <property type="molecule type" value="Genomic_DNA"/>
</dbReference>
<protein>
    <recommendedName>
        <fullName evidence="3">DUF2332 domain-containing protein</fullName>
    </recommendedName>
</protein>